<dbReference type="KEGG" id="pbp:STSP1_01272"/>
<evidence type="ECO:0000313" key="4">
    <source>
        <dbReference type="EMBL" id="ARN56880.1"/>
    </source>
</evidence>
<dbReference type="NCBIfam" id="TIGR01361">
    <property type="entry name" value="DAHP_synth_Bsub"/>
    <property type="match status" value="1"/>
</dbReference>
<evidence type="ECO:0000259" key="2">
    <source>
        <dbReference type="Pfam" id="PF00793"/>
    </source>
</evidence>
<dbReference type="GO" id="GO:0003849">
    <property type="term" value="F:3-deoxy-7-phosphoheptulonate synthase activity"/>
    <property type="evidence" value="ECO:0007669"/>
    <property type="project" value="UniProtKB-EC"/>
</dbReference>
<dbReference type="PANTHER" id="PTHR43018:SF2">
    <property type="entry name" value="PHOSPHO-2-DEHYDRO-3-DEOXYHEPTONATE ALDOLASE"/>
    <property type="match status" value="1"/>
</dbReference>
<dbReference type="Pfam" id="PF00793">
    <property type="entry name" value="DAHP_synth_1"/>
    <property type="match status" value="1"/>
</dbReference>
<evidence type="ECO:0000259" key="3">
    <source>
        <dbReference type="Pfam" id="PF18152"/>
    </source>
</evidence>
<keyword evidence="1 4" id="KW-0808">Transferase</keyword>
<protein>
    <submittedName>
        <fullName evidence="4">Phospho-2-dehydro-3-deoxyheptonate aldolase</fullName>
        <ecNumber evidence="4">2.5.1.54</ecNumber>
    </submittedName>
</protein>
<sequence>MIVVMKPEASNEDVKHVVNLVNDFGLKENIIYGTDRTVIACIGDKRHVEKGAIENAGNVEKVVPILAPYKLASREVVKEKTAIEIGPEKFPLGGNRVGVIAGPCAVEDLDQVLKTAEKVKEAGCIGLRGGAFKPRTSPYSFQGLKYEGLEILAKAREETGLAVVTEVVSLDNVEAVAEFADVLQVGARNMQHYPLLEALGKVNKPILLKRGLCSRLDEFLLAAEYIINAGNKQVILCERGIRTYEEYVRNTLPLASIPALNERTHLPIVVDPSHGTGHSYMVPAMCRAAVAAGADGLLVECHLDPEHALSDGAQSITPEGLTEMVKSVTKIAETLGRTL</sequence>
<dbReference type="Proteomes" id="UP000193334">
    <property type="component" value="Chromosome"/>
</dbReference>
<keyword evidence="5" id="KW-1185">Reference proteome</keyword>
<dbReference type="STRING" id="1941349.STSP1_01272"/>
<dbReference type="GO" id="GO:0016832">
    <property type="term" value="F:aldehyde-lyase activity"/>
    <property type="evidence" value="ECO:0007669"/>
    <property type="project" value="InterPro"/>
</dbReference>
<dbReference type="InterPro" id="IPR006268">
    <property type="entry name" value="DAHP_syn_2"/>
</dbReference>
<dbReference type="NCBIfam" id="NF009239">
    <property type="entry name" value="PRK12595.1"/>
    <property type="match status" value="1"/>
</dbReference>
<feature type="domain" description="DAHP synthase ferredoxin-like" evidence="3">
    <location>
        <begin position="1"/>
        <end position="66"/>
    </location>
</feature>
<dbReference type="InterPro" id="IPR006218">
    <property type="entry name" value="DAHP1/KDSA"/>
</dbReference>
<gene>
    <name evidence="4" type="primary">aroF_2</name>
    <name evidence="4" type="ORF">STSP1_01272</name>
</gene>
<feature type="domain" description="DAHP synthetase I/KDSA" evidence="2">
    <location>
        <begin position="94"/>
        <end position="331"/>
    </location>
</feature>
<evidence type="ECO:0000256" key="1">
    <source>
        <dbReference type="ARBA" id="ARBA00022679"/>
    </source>
</evidence>
<evidence type="ECO:0000313" key="5">
    <source>
        <dbReference type="Proteomes" id="UP000193334"/>
    </source>
</evidence>
<dbReference type="Pfam" id="PF18152">
    <property type="entry name" value="DAHP_snth_FXD"/>
    <property type="match status" value="1"/>
</dbReference>
<accession>A0A1W6LM56</accession>
<dbReference type="Gene3D" id="3.20.20.70">
    <property type="entry name" value="Aldolase class I"/>
    <property type="match status" value="1"/>
</dbReference>
<proteinExistence type="predicted"/>
<dbReference type="PANTHER" id="PTHR43018">
    <property type="entry name" value="PHOSPHO-2-DEHYDRO-3-DEOXYHEPTONATE ALDOLASE"/>
    <property type="match status" value="1"/>
</dbReference>
<dbReference type="InterPro" id="IPR013785">
    <property type="entry name" value="Aldolase_TIM"/>
</dbReference>
<organism evidence="4 5">
    <name type="scientific">Sedimentisphaera salicampi</name>
    <dbReference type="NCBI Taxonomy" id="1941349"/>
    <lineage>
        <taxon>Bacteria</taxon>
        <taxon>Pseudomonadati</taxon>
        <taxon>Planctomycetota</taxon>
        <taxon>Phycisphaerae</taxon>
        <taxon>Sedimentisphaerales</taxon>
        <taxon>Sedimentisphaeraceae</taxon>
        <taxon>Sedimentisphaera</taxon>
    </lineage>
</organism>
<dbReference type="Gene3D" id="3.30.70.1140">
    <property type="entry name" value="Phospho-2-dehydro-3-deoxyheptonate aldolase, domain 1"/>
    <property type="match status" value="1"/>
</dbReference>
<dbReference type="InterPro" id="IPR052899">
    <property type="entry name" value="Class-I_DAHP_synthase"/>
</dbReference>
<dbReference type="EMBL" id="CP021023">
    <property type="protein sequence ID" value="ARN56880.1"/>
    <property type="molecule type" value="Genomic_DNA"/>
</dbReference>
<dbReference type="GO" id="GO:0009073">
    <property type="term" value="P:aromatic amino acid family biosynthetic process"/>
    <property type="evidence" value="ECO:0007669"/>
    <property type="project" value="InterPro"/>
</dbReference>
<dbReference type="InterPro" id="IPR041071">
    <property type="entry name" value="DAHP_snth_FXD"/>
</dbReference>
<reference evidence="5" key="1">
    <citation type="submission" date="2017-04" db="EMBL/GenBank/DDBJ databases">
        <title>Comparative genomics and description of representatives of a novel lineage of planctomycetes thriving in anoxic sediments.</title>
        <authorList>
            <person name="Spring S."/>
            <person name="Bunk B."/>
            <person name="Sproer C."/>
        </authorList>
    </citation>
    <scope>NUCLEOTIDE SEQUENCE [LARGE SCALE GENOMIC DNA]</scope>
    <source>
        <strain evidence="5">ST-PulAB-D4</strain>
    </source>
</reference>
<dbReference type="AlphaFoldDB" id="A0A1W6LM56"/>
<dbReference type="RefSeq" id="WP_085755557.1">
    <property type="nucleotide sequence ID" value="NZ_CP021023.1"/>
</dbReference>
<dbReference type="EC" id="2.5.1.54" evidence="4"/>
<dbReference type="SUPFAM" id="SSF51569">
    <property type="entry name" value="Aldolase"/>
    <property type="match status" value="1"/>
</dbReference>
<dbReference type="NCBIfam" id="NF006421">
    <property type="entry name" value="PRK08673.1"/>
    <property type="match status" value="1"/>
</dbReference>
<name>A0A1W6LM56_9BACT</name>